<dbReference type="PANTHER" id="PTHR12542:SF7">
    <property type="entry name" value="EXOCYST SUBUNIT EXO70 FAMILY PROTEIN"/>
    <property type="match status" value="1"/>
</dbReference>
<dbReference type="Proteomes" id="UP000006882">
    <property type="component" value="Chromosome G2"/>
</dbReference>
<sequence>MEAPTPPSPTELDAAERIILLWDSTASEEARERMIFEGHRDEVDRYLQAVDEIQRSMSSASLVSVDDQTKLNSAIQIAMARLEDEFRNILLNHTSPIEPDSLTCRRVWAAPPRSASRRDGRDHPRWRRRSPPRHPFNRGCCSFVREVQA</sequence>
<organism evidence="1 2">
    <name type="scientific">Prunus persica</name>
    <name type="common">Peach</name>
    <name type="synonym">Amygdalus persica</name>
    <dbReference type="NCBI Taxonomy" id="3760"/>
    <lineage>
        <taxon>Eukaryota</taxon>
        <taxon>Viridiplantae</taxon>
        <taxon>Streptophyta</taxon>
        <taxon>Embryophyta</taxon>
        <taxon>Tracheophyta</taxon>
        <taxon>Spermatophyta</taxon>
        <taxon>Magnoliopsida</taxon>
        <taxon>eudicotyledons</taxon>
        <taxon>Gunneridae</taxon>
        <taxon>Pentapetalae</taxon>
        <taxon>rosids</taxon>
        <taxon>fabids</taxon>
        <taxon>Rosales</taxon>
        <taxon>Rosaceae</taxon>
        <taxon>Amygdaloideae</taxon>
        <taxon>Amygdaleae</taxon>
        <taxon>Prunus</taxon>
    </lineage>
</organism>
<dbReference type="EMBL" id="CM007652">
    <property type="protein sequence ID" value="ONI23220.1"/>
    <property type="molecule type" value="Genomic_DNA"/>
</dbReference>
<name>A0A251QIH6_PRUPE</name>
<dbReference type="Gramene" id="ONI23220">
    <property type="protein sequence ID" value="ONI23220"/>
    <property type="gene ID" value="PRUPE_2G175900"/>
</dbReference>
<evidence type="ECO:0000313" key="1">
    <source>
        <dbReference type="EMBL" id="ONI23220.1"/>
    </source>
</evidence>
<dbReference type="GO" id="GO:0006887">
    <property type="term" value="P:exocytosis"/>
    <property type="evidence" value="ECO:0007669"/>
    <property type="project" value="InterPro"/>
</dbReference>
<dbReference type="InterPro" id="IPR016159">
    <property type="entry name" value="Cullin_repeat-like_dom_sf"/>
</dbReference>
<accession>A0A251QIH6</accession>
<dbReference type="Pfam" id="PF20669">
    <property type="entry name" value="Exo70_N"/>
    <property type="match status" value="1"/>
</dbReference>
<evidence type="ECO:0000313" key="2">
    <source>
        <dbReference type="Proteomes" id="UP000006882"/>
    </source>
</evidence>
<dbReference type="STRING" id="3760.A0A251QIH6"/>
<dbReference type="SUPFAM" id="SSF74788">
    <property type="entry name" value="Cullin repeat-like"/>
    <property type="match status" value="1"/>
</dbReference>
<dbReference type="GO" id="GO:0000145">
    <property type="term" value="C:exocyst"/>
    <property type="evidence" value="ECO:0007669"/>
    <property type="project" value="InterPro"/>
</dbReference>
<dbReference type="Gene3D" id="1.20.1280.170">
    <property type="entry name" value="Exocyst complex component Exo70"/>
    <property type="match status" value="1"/>
</dbReference>
<reference evidence="1 2" key="1">
    <citation type="journal article" date="2013" name="Nat. Genet.">
        <title>The high-quality draft genome of peach (Prunus persica) identifies unique patterns of genetic diversity, domestication and genome evolution.</title>
        <authorList>
            <consortium name="International Peach Genome Initiative"/>
            <person name="Verde I."/>
            <person name="Abbott A.G."/>
            <person name="Scalabrin S."/>
            <person name="Jung S."/>
            <person name="Shu S."/>
            <person name="Marroni F."/>
            <person name="Zhebentyayeva T."/>
            <person name="Dettori M.T."/>
            <person name="Grimwood J."/>
            <person name="Cattonaro F."/>
            <person name="Zuccolo A."/>
            <person name="Rossini L."/>
            <person name="Jenkins J."/>
            <person name="Vendramin E."/>
            <person name="Meisel L.A."/>
            <person name="Decroocq V."/>
            <person name="Sosinski B."/>
            <person name="Prochnik S."/>
            <person name="Mitros T."/>
            <person name="Policriti A."/>
            <person name="Cipriani G."/>
            <person name="Dondini L."/>
            <person name="Ficklin S."/>
            <person name="Goodstein D.M."/>
            <person name="Xuan P."/>
            <person name="Del Fabbro C."/>
            <person name="Aramini V."/>
            <person name="Copetti D."/>
            <person name="Gonzalez S."/>
            <person name="Horner D.S."/>
            <person name="Falchi R."/>
            <person name="Lucas S."/>
            <person name="Mica E."/>
            <person name="Maldonado J."/>
            <person name="Lazzari B."/>
            <person name="Bielenberg D."/>
            <person name="Pirona R."/>
            <person name="Miculan M."/>
            <person name="Barakat A."/>
            <person name="Testolin R."/>
            <person name="Stella A."/>
            <person name="Tartarini S."/>
            <person name="Tonutti P."/>
            <person name="Arus P."/>
            <person name="Orellana A."/>
            <person name="Wells C."/>
            <person name="Main D."/>
            <person name="Vizzotto G."/>
            <person name="Silva H."/>
            <person name="Salamini F."/>
            <person name="Schmutz J."/>
            <person name="Morgante M."/>
            <person name="Rokhsar D.S."/>
        </authorList>
    </citation>
    <scope>NUCLEOTIDE SEQUENCE [LARGE SCALE GENOMIC DNA]</scope>
    <source>
        <strain evidence="2">cv. Nemared</strain>
    </source>
</reference>
<dbReference type="AlphaFoldDB" id="A0A251QIH6"/>
<gene>
    <name evidence="1" type="ORF">PRUPE_2G175900</name>
</gene>
<proteinExistence type="predicted"/>
<keyword evidence="2" id="KW-1185">Reference proteome</keyword>
<protein>
    <submittedName>
        <fullName evidence="1">Uncharacterized protein</fullName>
    </submittedName>
</protein>
<dbReference type="InterPro" id="IPR004140">
    <property type="entry name" value="Exo70"/>
</dbReference>
<dbReference type="PANTHER" id="PTHR12542">
    <property type="entry name" value="EXOCYST COMPLEX PROTEIN EXO70"/>
    <property type="match status" value="1"/>
</dbReference>